<dbReference type="Proteomes" id="UP000008631">
    <property type="component" value="Chromosome"/>
</dbReference>
<sequence>MNCRFLPAARLWVGPHARLVALGMLGTLGCAIVPPLPRAHAQAVADVVVGDKLQTLTDDLDRIVDQAARAGDHLVEKNGRMLMILTDNLKFHLDDQKTQALDRLSAEAQKALATVDRLVEETRAAQGRMLNLEDYLALDLADTLSFLPLNLSKGKAASLRRIDGYSQIYQPEGVYTFRLVGNAFGPGFVTRVTVNQVEVRALDMRVNKAHTLEFDLPCAAVNGLFLDDRLNRVDLEITSYKAGDSTEGQPYFSHKAKILLLPRFPVEYTLVEHRAERAWSRETYWTAEGRGHIGRRGSVVVSARIPDGCLMLKDTVTVSPTPDWIERENYRVQLYQKNGRVLAWADDLRFTDEDRVVSRTLQFFGAIRQPAVPVSIKVQYRKPTTQIVDHPAFFDSDPESPAPVGRLPFGVSFARMAPNTQSHTLTLKWFNGRKEILTPTRTSAPGIKTDLETLSQFRRLVLTLSWPDR</sequence>
<dbReference type="HOGENOM" id="CLU_582376_0_0_0"/>
<reference evidence="1 2" key="2">
    <citation type="journal article" date="2011" name="Stand. Genomic Sci.">
        <title>Complete genome sequence of Isosphaera pallida type strain (IS1B).</title>
        <authorList>
            <consortium name="US DOE Joint Genome Institute (JGI-PGF)"/>
            <person name="Goker M."/>
            <person name="Cleland D."/>
            <person name="Saunders E."/>
            <person name="Lapidus A."/>
            <person name="Nolan M."/>
            <person name="Lucas S."/>
            <person name="Hammon N."/>
            <person name="Deshpande S."/>
            <person name="Cheng J.F."/>
            <person name="Tapia R."/>
            <person name="Han C."/>
            <person name="Goodwin L."/>
            <person name="Pitluck S."/>
            <person name="Liolios K."/>
            <person name="Pagani I."/>
            <person name="Ivanova N."/>
            <person name="Mavromatis K."/>
            <person name="Pati A."/>
            <person name="Chen A."/>
            <person name="Palaniappan K."/>
            <person name="Land M."/>
            <person name="Hauser L."/>
            <person name="Chang Y.J."/>
            <person name="Jeffries C.D."/>
            <person name="Detter J.C."/>
            <person name="Beck B."/>
            <person name="Woyke T."/>
            <person name="Bristow J."/>
            <person name="Eisen J.A."/>
            <person name="Markowitz V."/>
            <person name="Hugenholtz P."/>
            <person name="Kyrpides N.C."/>
            <person name="Klenk H.P."/>
        </authorList>
    </citation>
    <scope>NUCLEOTIDE SEQUENCE [LARGE SCALE GENOMIC DNA]</scope>
    <source>
        <strain evidence="2">ATCC 43644 / DSM 9630 / IS1B</strain>
    </source>
</reference>
<dbReference type="AlphaFoldDB" id="E8QWL3"/>
<gene>
    <name evidence="1" type="ordered locus">Isop_1319</name>
</gene>
<dbReference type="RefSeq" id="WP_013564193.1">
    <property type="nucleotide sequence ID" value="NC_014962.1"/>
</dbReference>
<dbReference type="KEGG" id="ipa:Isop_1319"/>
<protein>
    <submittedName>
        <fullName evidence="1">Uncharacterized protein</fullName>
    </submittedName>
</protein>
<evidence type="ECO:0000313" key="1">
    <source>
        <dbReference type="EMBL" id="ADV61905.1"/>
    </source>
</evidence>
<accession>E8QWL3</accession>
<reference key="1">
    <citation type="submission" date="2010-11" db="EMBL/GenBank/DDBJ databases">
        <title>The complete sequence of chromosome of Isophaera pallida ATCC 43644.</title>
        <authorList>
            <consortium name="US DOE Joint Genome Institute (JGI-PGF)"/>
            <person name="Lucas S."/>
            <person name="Copeland A."/>
            <person name="Lapidus A."/>
            <person name="Bruce D."/>
            <person name="Goodwin L."/>
            <person name="Pitluck S."/>
            <person name="Kyrpides N."/>
            <person name="Mavromatis K."/>
            <person name="Pagani I."/>
            <person name="Ivanova N."/>
            <person name="Saunders E."/>
            <person name="Brettin T."/>
            <person name="Detter J.C."/>
            <person name="Han C."/>
            <person name="Tapia R."/>
            <person name="Land M."/>
            <person name="Hauser L."/>
            <person name="Markowitz V."/>
            <person name="Cheng J.-F."/>
            <person name="Hugenholtz P."/>
            <person name="Woyke T."/>
            <person name="Wu D."/>
            <person name="Eisen J.A."/>
        </authorList>
    </citation>
    <scope>NUCLEOTIDE SEQUENCE</scope>
    <source>
        <strain>ATCC 43644</strain>
    </source>
</reference>
<organism evidence="1 2">
    <name type="scientific">Isosphaera pallida (strain ATCC 43644 / DSM 9630 / IS1B)</name>
    <dbReference type="NCBI Taxonomy" id="575540"/>
    <lineage>
        <taxon>Bacteria</taxon>
        <taxon>Pseudomonadati</taxon>
        <taxon>Planctomycetota</taxon>
        <taxon>Planctomycetia</taxon>
        <taxon>Isosphaerales</taxon>
        <taxon>Isosphaeraceae</taxon>
        <taxon>Isosphaera</taxon>
    </lineage>
</organism>
<dbReference type="EMBL" id="CP002353">
    <property type="protein sequence ID" value="ADV61905.1"/>
    <property type="molecule type" value="Genomic_DNA"/>
</dbReference>
<keyword evidence="2" id="KW-1185">Reference proteome</keyword>
<dbReference type="PROSITE" id="PS51257">
    <property type="entry name" value="PROKAR_LIPOPROTEIN"/>
    <property type="match status" value="1"/>
</dbReference>
<proteinExistence type="predicted"/>
<name>E8QWL3_ISOPI</name>
<dbReference type="InParanoid" id="E8QWL3"/>
<evidence type="ECO:0000313" key="2">
    <source>
        <dbReference type="Proteomes" id="UP000008631"/>
    </source>
</evidence>